<evidence type="ECO:0000313" key="1">
    <source>
        <dbReference type="EMBL" id="MCB4822018.1"/>
    </source>
</evidence>
<dbReference type="EMBL" id="JAJAQI010000012">
    <property type="protein sequence ID" value="MCB4822018.1"/>
    <property type="molecule type" value="Genomic_DNA"/>
</dbReference>
<protein>
    <submittedName>
        <fullName evidence="1">Uncharacterized protein</fullName>
    </submittedName>
</protein>
<dbReference type="RefSeq" id="WP_226607656.1">
    <property type="nucleotide sequence ID" value="NZ_JAJAQI010000012.1"/>
</dbReference>
<keyword evidence="2" id="KW-1185">Reference proteome</keyword>
<dbReference type="AlphaFoldDB" id="A0A9X1IE29"/>
<organism evidence="1 2">
    <name type="scientific">Roseicella aerolata</name>
    <dbReference type="NCBI Taxonomy" id="2883479"/>
    <lineage>
        <taxon>Bacteria</taxon>
        <taxon>Pseudomonadati</taxon>
        <taxon>Pseudomonadota</taxon>
        <taxon>Alphaproteobacteria</taxon>
        <taxon>Acetobacterales</taxon>
        <taxon>Roseomonadaceae</taxon>
        <taxon>Roseicella</taxon>
    </lineage>
</organism>
<evidence type="ECO:0000313" key="2">
    <source>
        <dbReference type="Proteomes" id="UP001139311"/>
    </source>
</evidence>
<accession>A0A9X1IE29</accession>
<gene>
    <name evidence="1" type="ORF">LHA35_09770</name>
</gene>
<proteinExistence type="predicted"/>
<comment type="caution">
    <text evidence="1">The sequence shown here is derived from an EMBL/GenBank/DDBJ whole genome shotgun (WGS) entry which is preliminary data.</text>
</comment>
<name>A0A9X1IE29_9PROT</name>
<reference evidence="1" key="1">
    <citation type="submission" date="2021-10" db="EMBL/GenBank/DDBJ databases">
        <title>Roseicella aerolatum sp. nov., isolated from aerosols of e-waste dismantling site.</title>
        <authorList>
            <person name="Qin T."/>
        </authorList>
    </citation>
    <scope>NUCLEOTIDE SEQUENCE</scope>
    <source>
        <strain evidence="1">GB24</strain>
    </source>
</reference>
<dbReference type="Proteomes" id="UP001139311">
    <property type="component" value="Unassembled WGS sequence"/>
</dbReference>
<sequence>MTEAEPSRCIRVRAYREGVRDAGRTFRLPADADVQAALKRAALAAVPKAEGWTLRLFSVERTEAGERVAAVLDRLARREMGGPDFAAALAATLDGARAVLAVGARDAKRVERVRSALGGDRR</sequence>